<sequence length="108" mass="12285">MQNPANESAIEIIIIDVEEYAKKGELPPKGMRYRIRVDKEYYVVDVPEVTGRDILLLAGKTPPERFRLDEKLKGGATKKIELTDIVDLTTHGVERFMTLPLDQTEGEQ</sequence>
<name>A0A0P9CJ71_9BACL</name>
<accession>A0A0P9CJ71</accession>
<gene>
    <name evidence="2" type="ORF">AN477_14455</name>
</gene>
<comment type="caution">
    <text evidence="2">The sequence shown here is derived from an EMBL/GenBank/DDBJ whole genome shotgun (WGS) entry which is preliminary data.</text>
</comment>
<feature type="domain" description="Multi-ubiquitin" evidence="1">
    <location>
        <begin position="33"/>
        <end position="99"/>
    </location>
</feature>
<evidence type="ECO:0000313" key="2">
    <source>
        <dbReference type="EMBL" id="KPV43054.1"/>
    </source>
</evidence>
<dbReference type="AlphaFoldDB" id="A0A0P9CJ71"/>
<dbReference type="Pfam" id="PF14452">
    <property type="entry name" value="Multi_ubiq"/>
    <property type="match status" value="1"/>
</dbReference>
<dbReference type="InterPro" id="IPR027802">
    <property type="entry name" value="Multi-ubiquitin_dom"/>
</dbReference>
<dbReference type="Proteomes" id="UP000050482">
    <property type="component" value="Unassembled WGS sequence"/>
</dbReference>
<dbReference type="OrthoDB" id="7445930at2"/>
<reference evidence="2 3" key="1">
    <citation type="submission" date="2015-09" db="EMBL/GenBank/DDBJ databases">
        <title>Draft genome sequence of Alicyclobacillus ferrooxydans DSM 22381.</title>
        <authorList>
            <person name="Hemp J."/>
        </authorList>
    </citation>
    <scope>NUCLEOTIDE SEQUENCE [LARGE SCALE GENOMIC DNA]</scope>
    <source>
        <strain evidence="2 3">TC-34</strain>
    </source>
</reference>
<organism evidence="2 3">
    <name type="scientific">Alicyclobacillus ferrooxydans</name>
    <dbReference type="NCBI Taxonomy" id="471514"/>
    <lineage>
        <taxon>Bacteria</taxon>
        <taxon>Bacillati</taxon>
        <taxon>Bacillota</taxon>
        <taxon>Bacilli</taxon>
        <taxon>Bacillales</taxon>
        <taxon>Alicyclobacillaceae</taxon>
        <taxon>Alicyclobacillus</taxon>
    </lineage>
</organism>
<evidence type="ECO:0000313" key="3">
    <source>
        <dbReference type="Proteomes" id="UP000050482"/>
    </source>
</evidence>
<dbReference type="EMBL" id="LJCO01000059">
    <property type="protein sequence ID" value="KPV43054.1"/>
    <property type="molecule type" value="Genomic_DNA"/>
</dbReference>
<dbReference type="STRING" id="471514.AN477_14455"/>
<protein>
    <recommendedName>
        <fullName evidence="1">Multi-ubiquitin domain-containing protein</fullName>
    </recommendedName>
</protein>
<dbReference type="PATRIC" id="fig|471514.4.peg.3800"/>
<proteinExistence type="predicted"/>
<keyword evidence="3" id="KW-1185">Reference proteome</keyword>
<evidence type="ECO:0000259" key="1">
    <source>
        <dbReference type="Pfam" id="PF14452"/>
    </source>
</evidence>